<evidence type="ECO:0000256" key="6">
    <source>
        <dbReference type="ARBA" id="ARBA00023014"/>
    </source>
</evidence>
<evidence type="ECO:0000256" key="3">
    <source>
        <dbReference type="ARBA" id="ARBA00022691"/>
    </source>
</evidence>
<dbReference type="RefSeq" id="WP_116685821.1">
    <property type="nucleotide sequence ID" value="NZ_CAWNYD010000001.1"/>
</dbReference>
<keyword evidence="9" id="KW-1185">Reference proteome</keyword>
<dbReference type="InterPro" id="IPR013785">
    <property type="entry name" value="Aldolase_TIM"/>
</dbReference>
<dbReference type="InterPro" id="IPR023885">
    <property type="entry name" value="4Fe4S-binding_SPASM_dom"/>
</dbReference>
<dbReference type="PANTHER" id="PTHR43787:SF3">
    <property type="entry name" value="ARYLSULFATASE REGULATORY PROTEIN"/>
    <property type="match status" value="1"/>
</dbReference>
<keyword evidence="5" id="KW-0408">Iron</keyword>
<dbReference type="GO" id="GO:0046872">
    <property type="term" value="F:metal ion binding"/>
    <property type="evidence" value="ECO:0007669"/>
    <property type="project" value="UniProtKB-KW"/>
</dbReference>
<dbReference type="InterPro" id="IPR058240">
    <property type="entry name" value="rSAM_sf"/>
</dbReference>
<organism evidence="8 9">
    <name type="scientific">Pelagibaculum spongiae</name>
    <dbReference type="NCBI Taxonomy" id="2080658"/>
    <lineage>
        <taxon>Bacteria</taxon>
        <taxon>Pseudomonadati</taxon>
        <taxon>Pseudomonadota</taxon>
        <taxon>Gammaproteobacteria</taxon>
        <taxon>Oceanospirillales</taxon>
        <taxon>Pelagibaculum</taxon>
    </lineage>
</organism>
<evidence type="ECO:0000256" key="5">
    <source>
        <dbReference type="ARBA" id="ARBA00023004"/>
    </source>
</evidence>
<protein>
    <recommendedName>
        <fullName evidence="7">Radical SAM core domain-containing protein</fullName>
    </recommendedName>
</protein>
<feature type="domain" description="Radical SAM core" evidence="7">
    <location>
        <begin position="143"/>
        <end position="288"/>
    </location>
</feature>
<dbReference type="GO" id="GO:0051539">
    <property type="term" value="F:4 iron, 4 sulfur cluster binding"/>
    <property type="evidence" value="ECO:0007669"/>
    <property type="project" value="UniProtKB-KW"/>
</dbReference>
<comment type="cofactor">
    <cofactor evidence="1">
        <name>[4Fe-4S] cluster</name>
        <dbReference type="ChEBI" id="CHEBI:49883"/>
    </cofactor>
</comment>
<keyword evidence="2" id="KW-0004">4Fe-4S</keyword>
<dbReference type="PANTHER" id="PTHR43787">
    <property type="entry name" value="FEMO COFACTOR BIOSYNTHESIS PROTEIN NIFB-RELATED"/>
    <property type="match status" value="1"/>
</dbReference>
<keyword evidence="6" id="KW-0411">Iron-sulfur</keyword>
<sequence length="565" mass="63159">MKNISHNPKIKNLDQESVEKLAIKQTARRFRQRYKRPSQFSVIKNQKISQYNIVVQLSTGDVLLFNSVTRAMSKLTVEEYKSYLLFLDGGTEKYEDYSDISLIAGLSQDGFLVDENIDELELVKNQYFYARKNPEVMTLTIAPTMACNLACGYCFQGQDKDTKKITADIPDHIMGLIDHGSERLKRLSVTWYGGEPLMAKNEIFKLSDRMISYCDKGQIDFSAMIVTNGYFLTAEVASQLYSRRCHAAQVTIDGLQETHDAMRPMLSGRGSFDVIMSNLAEVLEQTPLAISLRVNVGRQNVQECHELLIDLANRKFTEKGNFSVYFAPIDAATVESGTAFDTGLSKLEFSAALADLSEKSRALGLTGEATPPAGILGMCVAAQDNGYVINHLGDVHKCWDTAHDSEKRVGHISDVAALTESDHGRLWQAWTPFDNEVCRSCKILPMCGGHCPHRFVFHGEGDEHALPCPDWKWNTAEYLFSRAKSKGVVVASEWLPEQATCLAEQSGVRHNQHSMQAARNHVFEETGLDVQKFINRSASEDIDQQISIVDVTHANTPRPNQLDVS</sequence>
<dbReference type="CDD" id="cd01335">
    <property type="entry name" value="Radical_SAM"/>
    <property type="match status" value="1"/>
</dbReference>
<dbReference type="SFLD" id="SFLDG01067">
    <property type="entry name" value="SPASM/twitch_domain_containing"/>
    <property type="match status" value="1"/>
</dbReference>
<dbReference type="Gene3D" id="3.20.20.70">
    <property type="entry name" value="Aldolase class I"/>
    <property type="match status" value="1"/>
</dbReference>
<evidence type="ECO:0000256" key="2">
    <source>
        <dbReference type="ARBA" id="ARBA00022485"/>
    </source>
</evidence>
<evidence type="ECO:0000313" key="9">
    <source>
        <dbReference type="Proteomes" id="UP000244906"/>
    </source>
</evidence>
<dbReference type="UniPathway" id="UPA00782"/>
<dbReference type="GO" id="GO:0003824">
    <property type="term" value="F:catalytic activity"/>
    <property type="evidence" value="ECO:0007669"/>
    <property type="project" value="InterPro"/>
</dbReference>
<reference evidence="8 9" key="1">
    <citation type="submission" date="2018-04" db="EMBL/GenBank/DDBJ databases">
        <title>Thalassorhabdus spongiae gen. nov., sp. nov., isolated from a marine sponge in South-West Iceland.</title>
        <authorList>
            <person name="Knobloch S."/>
            <person name="Daussin A."/>
            <person name="Johannsson R."/>
            <person name="Marteinsson V.T."/>
        </authorList>
    </citation>
    <scope>NUCLEOTIDE SEQUENCE [LARGE SCALE GENOMIC DNA]</scope>
    <source>
        <strain evidence="8 9">Hp12</strain>
    </source>
</reference>
<dbReference type="AlphaFoldDB" id="A0A2V1H654"/>
<proteinExistence type="predicted"/>
<accession>A0A2V1H654</accession>
<keyword evidence="3" id="KW-0949">S-adenosyl-L-methionine</keyword>
<keyword evidence="4" id="KW-0479">Metal-binding</keyword>
<dbReference type="SFLD" id="SFLDS00029">
    <property type="entry name" value="Radical_SAM"/>
    <property type="match status" value="1"/>
</dbReference>
<dbReference type="EMBL" id="QDDL01000001">
    <property type="protein sequence ID" value="PVZ72235.1"/>
    <property type="molecule type" value="Genomic_DNA"/>
</dbReference>
<evidence type="ECO:0000259" key="7">
    <source>
        <dbReference type="Pfam" id="PF04055"/>
    </source>
</evidence>
<dbReference type="Pfam" id="PF04055">
    <property type="entry name" value="Radical_SAM"/>
    <property type="match status" value="1"/>
</dbReference>
<dbReference type="InterPro" id="IPR007197">
    <property type="entry name" value="rSAM"/>
</dbReference>
<dbReference type="Proteomes" id="UP000244906">
    <property type="component" value="Unassembled WGS sequence"/>
</dbReference>
<gene>
    <name evidence="8" type="ORF">DC094_04270</name>
</gene>
<evidence type="ECO:0000313" key="8">
    <source>
        <dbReference type="EMBL" id="PVZ72235.1"/>
    </source>
</evidence>
<evidence type="ECO:0000256" key="1">
    <source>
        <dbReference type="ARBA" id="ARBA00001966"/>
    </source>
</evidence>
<comment type="caution">
    <text evidence="8">The sequence shown here is derived from an EMBL/GenBank/DDBJ whole genome shotgun (WGS) entry which is preliminary data.</text>
</comment>
<name>A0A2V1H654_9GAMM</name>
<dbReference type="NCBIfam" id="TIGR04085">
    <property type="entry name" value="rSAM_more_4Fe4S"/>
    <property type="match status" value="1"/>
</dbReference>
<dbReference type="SUPFAM" id="SSF102114">
    <property type="entry name" value="Radical SAM enzymes"/>
    <property type="match status" value="1"/>
</dbReference>
<dbReference type="OrthoDB" id="9782387at2"/>
<evidence type="ECO:0000256" key="4">
    <source>
        <dbReference type="ARBA" id="ARBA00022723"/>
    </source>
</evidence>